<protein>
    <recommendedName>
        <fullName evidence="4">PQQ-binding-like beta-propeller repeat protein</fullName>
    </recommendedName>
</protein>
<name>A0A6G6WB24_9ACTN</name>
<feature type="signal peptide" evidence="1">
    <location>
        <begin position="1"/>
        <end position="34"/>
    </location>
</feature>
<dbReference type="AlphaFoldDB" id="A0A6G6WB24"/>
<evidence type="ECO:0000256" key="1">
    <source>
        <dbReference type="SAM" id="SignalP"/>
    </source>
</evidence>
<reference evidence="2 3" key="1">
    <citation type="submission" date="2020-02" db="EMBL/GenBank/DDBJ databases">
        <title>Full genome sequence of Nocardioides sp. R-3366.</title>
        <authorList>
            <person name="Im W.-T."/>
        </authorList>
    </citation>
    <scope>NUCLEOTIDE SEQUENCE [LARGE SCALE GENOMIC DNA]</scope>
    <source>
        <strain evidence="2 3">R-3366</strain>
    </source>
</reference>
<dbReference type="KEGG" id="nano:G5V58_06200"/>
<proteinExistence type="predicted"/>
<evidence type="ECO:0000313" key="3">
    <source>
        <dbReference type="Proteomes" id="UP000502996"/>
    </source>
</evidence>
<feature type="chain" id="PRO_5026035546" description="PQQ-binding-like beta-propeller repeat protein" evidence="1">
    <location>
        <begin position="35"/>
        <end position="334"/>
    </location>
</feature>
<organism evidence="2 3">
    <name type="scientific">Nocardioides anomalus</name>
    <dbReference type="NCBI Taxonomy" id="2712223"/>
    <lineage>
        <taxon>Bacteria</taxon>
        <taxon>Bacillati</taxon>
        <taxon>Actinomycetota</taxon>
        <taxon>Actinomycetes</taxon>
        <taxon>Propionibacteriales</taxon>
        <taxon>Nocardioidaceae</taxon>
        <taxon>Nocardioides</taxon>
    </lineage>
</organism>
<sequence>MRPLPGLRPAALPAALLAALLAALPVVPSAPASAAGREVVLTPTSVGRGPDITSPHVDIDGRTVVDGTVRFPVVAERVVLLGKAGLASYVVATSNDQGGGGRVWRYAADGTGVLLAKAGLERVVLAGDAATLVVSRPERRTGRSTITAYDVATGAVRAQREFGDHAIALSAQDDRVVLGGTRKTRLWTTSTGTVGTLARDPGYFADLASDVVATFTQDPYDGGCSELRRVSSGALVWRSCRQRVFSVSPDGSRLATQDIFIDFPGPPVVDVRTITGTKIARYSVVTYSFGTIAWESPTALLLEVVRDHKGYVARCTGTSCERATEYYDANPSQV</sequence>
<keyword evidence="3" id="KW-1185">Reference proteome</keyword>
<evidence type="ECO:0000313" key="2">
    <source>
        <dbReference type="EMBL" id="QIG42416.1"/>
    </source>
</evidence>
<dbReference type="RefSeq" id="WP_165229894.1">
    <property type="nucleotide sequence ID" value="NZ_CP049257.1"/>
</dbReference>
<dbReference type="SUPFAM" id="SSF82171">
    <property type="entry name" value="DPP6 N-terminal domain-like"/>
    <property type="match status" value="1"/>
</dbReference>
<keyword evidence="1" id="KW-0732">Signal</keyword>
<gene>
    <name evidence="2" type="ORF">G5V58_06200</name>
</gene>
<evidence type="ECO:0008006" key="4">
    <source>
        <dbReference type="Google" id="ProtNLM"/>
    </source>
</evidence>
<accession>A0A6G6WB24</accession>
<dbReference type="EMBL" id="CP049257">
    <property type="protein sequence ID" value="QIG42416.1"/>
    <property type="molecule type" value="Genomic_DNA"/>
</dbReference>
<dbReference type="Proteomes" id="UP000502996">
    <property type="component" value="Chromosome"/>
</dbReference>